<gene>
    <name evidence="1" type="ORF">DERYTH_LOCUS19574</name>
</gene>
<comment type="caution">
    <text evidence="1">The sequence shown here is derived from an EMBL/GenBank/DDBJ whole genome shotgun (WGS) entry which is preliminary data.</text>
</comment>
<evidence type="ECO:0000313" key="2">
    <source>
        <dbReference type="Proteomes" id="UP000789405"/>
    </source>
</evidence>
<dbReference type="OrthoDB" id="2440340at2759"/>
<dbReference type="Proteomes" id="UP000789405">
    <property type="component" value="Unassembled WGS sequence"/>
</dbReference>
<name>A0A9N9P381_9GLOM</name>
<reference evidence="1" key="1">
    <citation type="submission" date="2021-06" db="EMBL/GenBank/DDBJ databases">
        <authorList>
            <person name="Kallberg Y."/>
            <person name="Tangrot J."/>
            <person name="Rosling A."/>
        </authorList>
    </citation>
    <scope>NUCLEOTIDE SEQUENCE</scope>
    <source>
        <strain evidence="1">MA453B</strain>
    </source>
</reference>
<keyword evidence="2" id="KW-1185">Reference proteome</keyword>
<evidence type="ECO:0000313" key="1">
    <source>
        <dbReference type="EMBL" id="CAG8780369.1"/>
    </source>
</evidence>
<dbReference type="EMBL" id="CAJVPY010021647">
    <property type="protein sequence ID" value="CAG8780369.1"/>
    <property type="molecule type" value="Genomic_DNA"/>
</dbReference>
<proteinExistence type="predicted"/>
<sequence length="88" mass="10485">MDAKKLFTEIEWNELPRVDERTTEELRNILETTSYKNNEEPYDIIEINTTIMNRQNPSCGNCNLTDYEDADKNLQKPHLEGWHDVNVW</sequence>
<organism evidence="1 2">
    <name type="scientific">Dentiscutata erythropus</name>
    <dbReference type="NCBI Taxonomy" id="1348616"/>
    <lineage>
        <taxon>Eukaryota</taxon>
        <taxon>Fungi</taxon>
        <taxon>Fungi incertae sedis</taxon>
        <taxon>Mucoromycota</taxon>
        <taxon>Glomeromycotina</taxon>
        <taxon>Glomeromycetes</taxon>
        <taxon>Diversisporales</taxon>
        <taxon>Gigasporaceae</taxon>
        <taxon>Dentiscutata</taxon>
    </lineage>
</organism>
<feature type="non-terminal residue" evidence="1">
    <location>
        <position position="88"/>
    </location>
</feature>
<accession>A0A9N9P381</accession>
<dbReference type="AlphaFoldDB" id="A0A9N9P381"/>
<protein>
    <submittedName>
        <fullName evidence="1">20268_t:CDS:1</fullName>
    </submittedName>
</protein>